<evidence type="ECO:0000313" key="6">
    <source>
        <dbReference type="Proteomes" id="UP001634394"/>
    </source>
</evidence>
<keyword evidence="3" id="KW-0175">Coiled coil</keyword>
<dbReference type="PANTHER" id="PTHR11875">
    <property type="entry name" value="TESTIS-SPECIFIC Y-ENCODED PROTEIN"/>
    <property type="match status" value="1"/>
</dbReference>
<feature type="compositionally biased region" description="Acidic residues" evidence="4">
    <location>
        <begin position="323"/>
        <end position="337"/>
    </location>
</feature>
<sequence length="439" mass="49936">MSIYSASHSKARKLSSTECSSEADISMFDADTQKALEEIDSCQNEIDALNEKASEEILRVEQKYNKLRRPHLESRNELITKVPNFWVTTFVNHPQISAILDEEEEECLHYLTKMEVEEFEDIKSGYTIKFEFKQNPYFTNEILCKEFHLAASGEPASKSTHIKWKTGMDLSKRAVQCAMGRKRRHGKGRTFFSWFQDNGDPSVDDIAEVIKDDMWLNPMQYFLAPDLEAEENGFSEEDEADDSIVVVGDDDDDEEDEDEEGDVYEVDGDDDDENLDDEMEDTVESIDDDEQDDEDGDEVEVLDGEDEDGEEFDESAILITEESKDESDISQEEETGDESLLQQEDVSQEEKKENGLESKDILEISQKEGEEDDSNAKDDVDEDNLLREEIEEPKQKMGEKLGIGGGDEVTDGMKAVESNTENGEKNEEEKDNNKDQGKG</sequence>
<dbReference type="InterPro" id="IPR002164">
    <property type="entry name" value="NAP_family"/>
</dbReference>
<dbReference type="Proteomes" id="UP001634394">
    <property type="component" value="Unassembled WGS sequence"/>
</dbReference>
<comment type="similarity">
    <text evidence="1 2">Belongs to the nucleosome assembly protein (NAP) family.</text>
</comment>
<accession>A0ABD3USM1</accession>
<name>A0ABD3USM1_SINWO</name>
<organism evidence="5 6">
    <name type="scientific">Sinanodonta woodiana</name>
    <name type="common">Chinese pond mussel</name>
    <name type="synonym">Anodonta woodiana</name>
    <dbReference type="NCBI Taxonomy" id="1069815"/>
    <lineage>
        <taxon>Eukaryota</taxon>
        <taxon>Metazoa</taxon>
        <taxon>Spiralia</taxon>
        <taxon>Lophotrochozoa</taxon>
        <taxon>Mollusca</taxon>
        <taxon>Bivalvia</taxon>
        <taxon>Autobranchia</taxon>
        <taxon>Heteroconchia</taxon>
        <taxon>Palaeoheterodonta</taxon>
        <taxon>Unionida</taxon>
        <taxon>Unionoidea</taxon>
        <taxon>Unionidae</taxon>
        <taxon>Unioninae</taxon>
        <taxon>Sinanodonta</taxon>
    </lineage>
</organism>
<dbReference type="AlphaFoldDB" id="A0ABD3USM1"/>
<evidence type="ECO:0000256" key="3">
    <source>
        <dbReference type="SAM" id="Coils"/>
    </source>
</evidence>
<dbReference type="EMBL" id="JBJQND010000015">
    <property type="protein sequence ID" value="KAL3852147.1"/>
    <property type="molecule type" value="Genomic_DNA"/>
</dbReference>
<feature type="compositionally biased region" description="Basic and acidic residues" evidence="4">
    <location>
        <begin position="348"/>
        <end position="399"/>
    </location>
</feature>
<dbReference type="Pfam" id="PF00956">
    <property type="entry name" value="NAP"/>
    <property type="match status" value="1"/>
</dbReference>
<comment type="caution">
    <text evidence="5">The sequence shown here is derived from an EMBL/GenBank/DDBJ whole genome shotgun (WGS) entry which is preliminary data.</text>
</comment>
<dbReference type="SUPFAM" id="SSF143113">
    <property type="entry name" value="NAP-like"/>
    <property type="match status" value="1"/>
</dbReference>
<protein>
    <recommendedName>
        <fullName evidence="7">Protein SET</fullName>
    </recommendedName>
</protein>
<feature type="region of interest" description="Disordered" evidence="4">
    <location>
        <begin position="232"/>
        <end position="439"/>
    </location>
</feature>
<evidence type="ECO:0000256" key="2">
    <source>
        <dbReference type="RuleBase" id="RU003876"/>
    </source>
</evidence>
<dbReference type="Gene3D" id="3.30.1120.90">
    <property type="entry name" value="Nucleosome assembly protein"/>
    <property type="match status" value="1"/>
</dbReference>
<evidence type="ECO:0008006" key="7">
    <source>
        <dbReference type="Google" id="ProtNLM"/>
    </source>
</evidence>
<dbReference type="InterPro" id="IPR037231">
    <property type="entry name" value="NAP-like_sf"/>
</dbReference>
<dbReference type="Gene3D" id="1.20.5.1500">
    <property type="match status" value="1"/>
</dbReference>
<evidence type="ECO:0000256" key="1">
    <source>
        <dbReference type="ARBA" id="ARBA00009947"/>
    </source>
</evidence>
<feature type="compositionally biased region" description="Basic and acidic residues" evidence="4">
    <location>
        <begin position="422"/>
        <end position="439"/>
    </location>
</feature>
<keyword evidence="6" id="KW-1185">Reference proteome</keyword>
<feature type="coiled-coil region" evidence="3">
    <location>
        <begin position="32"/>
        <end position="59"/>
    </location>
</feature>
<feature type="compositionally biased region" description="Acidic residues" evidence="4">
    <location>
        <begin position="232"/>
        <end position="314"/>
    </location>
</feature>
<reference evidence="5 6" key="1">
    <citation type="submission" date="2024-11" db="EMBL/GenBank/DDBJ databases">
        <title>Chromosome-level genome assembly of the freshwater bivalve Anodonta woodiana.</title>
        <authorList>
            <person name="Chen X."/>
        </authorList>
    </citation>
    <scope>NUCLEOTIDE SEQUENCE [LARGE SCALE GENOMIC DNA]</scope>
    <source>
        <strain evidence="5">MN2024</strain>
        <tissue evidence="5">Gills</tissue>
    </source>
</reference>
<evidence type="ECO:0000313" key="5">
    <source>
        <dbReference type="EMBL" id="KAL3852147.1"/>
    </source>
</evidence>
<dbReference type="FunFam" id="3.30.1120.90:FF:000002">
    <property type="entry name" value="Testis-specific Y-encoded-like protein 2"/>
    <property type="match status" value="1"/>
</dbReference>
<evidence type="ECO:0000256" key="4">
    <source>
        <dbReference type="SAM" id="MobiDB-lite"/>
    </source>
</evidence>
<proteinExistence type="inferred from homology"/>
<gene>
    <name evidence="5" type="ORF">ACJMK2_015825</name>
</gene>